<dbReference type="Gene3D" id="1.10.510.10">
    <property type="entry name" value="Transferase(Phosphotransferase) domain 1"/>
    <property type="match status" value="1"/>
</dbReference>
<evidence type="ECO:0000256" key="2">
    <source>
        <dbReference type="ARBA" id="ARBA00022527"/>
    </source>
</evidence>
<feature type="compositionally biased region" description="Low complexity" evidence="9">
    <location>
        <begin position="74"/>
        <end position="85"/>
    </location>
</feature>
<evidence type="ECO:0000313" key="12">
    <source>
        <dbReference type="Proteomes" id="UP000076761"/>
    </source>
</evidence>
<comment type="catalytic activity">
    <reaction evidence="7">
        <text>L-threonyl-[protein] + ATP = O-phospho-L-threonyl-[protein] + ADP + H(+)</text>
        <dbReference type="Rhea" id="RHEA:46608"/>
        <dbReference type="Rhea" id="RHEA-COMP:11060"/>
        <dbReference type="Rhea" id="RHEA-COMP:11605"/>
        <dbReference type="ChEBI" id="CHEBI:15378"/>
        <dbReference type="ChEBI" id="CHEBI:30013"/>
        <dbReference type="ChEBI" id="CHEBI:30616"/>
        <dbReference type="ChEBI" id="CHEBI:61977"/>
        <dbReference type="ChEBI" id="CHEBI:456216"/>
        <dbReference type="EC" id="2.7.11.1"/>
    </reaction>
</comment>
<dbReference type="AlphaFoldDB" id="A0A165V719"/>
<organism evidence="11 12">
    <name type="scientific">Neolentinus lepideus HHB14362 ss-1</name>
    <dbReference type="NCBI Taxonomy" id="1314782"/>
    <lineage>
        <taxon>Eukaryota</taxon>
        <taxon>Fungi</taxon>
        <taxon>Dikarya</taxon>
        <taxon>Basidiomycota</taxon>
        <taxon>Agaricomycotina</taxon>
        <taxon>Agaricomycetes</taxon>
        <taxon>Gloeophyllales</taxon>
        <taxon>Gloeophyllaceae</taxon>
        <taxon>Neolentinus</taxon>
    </lineage>
</organism>
<dbReference type="Pfam" id="PF12330">
    <property type="entry name" value="Haspin_kinase"/>
    <property type="match status" value="1"/>
</dbReference>
<feature type="region of interest" description="Disordered" evidence="9">
    <location>
        <begin position="241"/>
        <end position="284"/>
    </location>
</feature>
<feature type="compositionally biased region" description="Basic residues" evidence="9">
    <location>
        <begin position="60"/>
        <end position="73"/>
    </location>
</feature>
<evidence type="ECO:0000256" key="1">
    <source>
        <dbReference type="ARBA" id="ARBA00012513"/>
    </source>
</evidence>
<feature type="domain" description="Protein kinase" evidence="10">
    <location>
        <begin position="414"/>
        <end position="773"/>
    </location>
</feature>
<dbReference type="PANTHER" id="PTHR24419:SF18">
    <property type="entry name" value="SERINE_THREONINE-PROTEIN KINASE HASPIN"/>
    <property type="match status" value="1"/>
</dbReference>
<proteinExistence type="predicted"/>
<keyword evidence="12" id="KW-1185">Reference proteome</keyword>
<dbReference type="EC" id="2.7.11.1" evidence="1"/>
<evidence type="ECO:0000256" key="7">
    <source>
        <dbReference type="ARBA" id="ARBA00047899"/>
    </source>
</evidence>
<dbReference type="STRING" id="1314782.A0A165V719"/>
<evidence type="ECO:0000256" key="5">
    <source>
        <dbReference type="ARBA" id="ARBA00022777"/>
    </source>
</evidence>
<evidence type="ECO:0000256" key="4">
    <source>
        <dbReference type="ARBA" id="ARBA00022741"/>
    </source>
</evidence>
<dbReference type="PROSITE" id="PS50011">
    <property type="entry name" value="PROTEIN_KINASE_DOM"/>
    <property type="match status" value="1"/>
</dbReference>
<dbReference type="InterPro" id="IPR011009">
    <property type="entry name" value="Kinase-like_dom_sf"/>
</dbReference>
<feature type="region of interest" description="Disordered" evidence="9">
    <location>
        <begin position="168"/>
        <end position="188"/>
    </location>
</feature>
<evidence type="ECO:0000259" key="10">
    <source>
        <dbReference type="PROSITE" id="PS50011"/>
    </source>
</evidence>
<evidence type="ECO:0000256" key="3">
    <source>
        <dbReference type="ARBA" id="ARBA00022679"/>
    </source>
</evidence>
<keyword evidence="5" id="KW-0418">Kinase</keyword>
<dbReference type="EMBL" id="KV425554">
    <property type="protein sequence ID" value="KZT29256.1"/>
    <property type="molecule type" value="Genomic_DNA"/>
</dbReference>
<dbReference type="GO" id="GO:0000278">
    <property type="term" value="P:mitotic cell cycle"/>
    <property type="evidence" value="ECO:0007669"/>
    <property type="project" value="TreeGrafter"/>
</dbReference>
<name>A0A165V719_9AGAM</name>
<evidence type="ECO:0000256" key="9">
    <source>
        <dbReference type="SAM" id="MobiDB-lite"/>
    </source>
</evidence>
<keyword evidence="3" id="KW-0808">Transferase</keyword>
<reference evidence="11 12" key="1">
    <citation type="journal article" date="2016" name="Mol. Biol. Evol.">
        <title>Comparative Genomics of Early-Diverging Mushroom-Forming Fungi Provides Insights into the Origins of Lignocellulose Decay Capabilities.</title>
        <authorList>
            <person name="Nagy L.G."/>
            <person name="Riley R."/>
            <person name="Tritt A."/>
            <person name="Adam C."/>
            <person name="Daum C."/>
            <person name="Floudas D."/>
            <person name="Sun H."/>
            <person name="Yadav J.S."/>
            <person name="Pangilinan J."/>
            <person name="Larsson K.H."/>
            <person name="Matsuura K."/>
            <person name="Barry K."/>
            <person name="Labutti K."/>
            <person name="Kuo R."/>
            <person name="Ohm R.A."/>
            <person name="Bhattacharya S.S."/>
            <person name="Shirouzu T."/>
            <person name="Yoshinaga Y."/>
            <person name="Martin F.M."/>
            <person name="Grigoriev I.V."/>
            <person name="Hibbett D.S."/>
        </authorList>
    </citation>
    <scope>NUCLEOTIDE SEQUENCE [LARGE SCALE GENOMIC DNA]</scope>
    <source>
        <strain evidence="11 12">HHB14362 ss-1</strain>
    </source>
</reference>
<feature type="compositionally biased region" description="Basic and acidic residues" evidence="9">
    <location>
        <begin position="168"/>
        <end position="180"/>
    </location>
</feature>
<keyword evidence="4" id="KW-0547">Nucleotide-binding</keyword>
<dbReference type="InParanoid" id="A0A165V719"/>
<feature type="region of interest" description="Disordered" evidence="9">
    <location>
        <begin position="50"/>
        <end position="122"/>
    </location>
</feature>
<keyword evidence="2" id="KW-0723">Serine/threonine-protein kinase</keyword>
<dbReference type="GO" id="GO:0035556">
    <property type="term" value="P:intracellular signal transduction"/>
    <property type="evidence" value="ECO:0007669"/>
    <property type="project" value="TreeGrafter"/>
</dbReference>
<dbReference type="InterPro" id="IPR024604">
    <property type="entry name" value="GSG2_C"/>
</dbReference>
<dbReference type="GO" id="GO:0005524">
    <property type="term" value="F:ATP binding"/>
    <property type="evidence" value="ECO:0007669"/>
    <property type="project" value="UniProtKB-KW"/>
</dbReference>
<gene>
    <name evidence="11" type="ORF">NEOLEDRAFT_1084994</name>
</gene>
<protein>
    <recommendedName>
        <fullName evidence="1">non-specific serine/threonine protein kinase</fullName>
        <ecNumber evidence="1">2.7.11.1</ecNumber>
    </recommendedName>
</protein>
<sequence length="773" mass="86251">MLGTRTKQVFAYGKRGRRIVNVSERRSSEWEELSTARSKSPVVKPMRFTKDHDAPARTPPRAKRVYKKPKRHSPASLSPSPAVAAKVIRKRQVTNKCKTSPAAKSAPKAAHPSRAPLASVPSNLLDSPAFSTKREGSAVFKGVPNIRKPNSPPMVTVDIIVMDGSKKVSQERRLSRRDVEANPVQTTRASVKPAPRLVPVIKHGASVIVISDSEPAISPVQPPIRPAVAVKTNKFPIVLTDTEDEELSQPKRGARRRVKTQVISSDSEDSLSDAKDPYQPPVRPHGPKLIFDKPPYQAPKGAQSTFITPVPYASRIRKVTPIRYQTAALFPHAASPPSPTTPSDFDLSLELSELDTAVTPTVAKLIPLPPGYLCPLLAECRQTTPHEFSAFIETFPFDSVVRPLDTPTGPLVAKYEFRKIGEASYSEVFGIGDVVLKIIPLRDEEPSSRRVVLSDAETPPPSDAKDVLKEIIVTRAMGDMCDGFVKLLRTYVVRGRYPSLLLDLWDEYNDEKGSESVRPDNFLVSQIYAIIVLPNGGPDLESYIFSQPTKTGWRQACSLFWQVTRALAEAEDLVSFEHRDLHWGQILIKNTFTGPMRRLPRSKIMMDNPVHGVAVTIIDLGLSRMDSSDGQGTQTHWTPFEEEVFEGKGDYQFDIYRMMREHIGKSWTAFHPLTNVMWLHYLALKLLHSKRLKPPSASRKAPATSDNTFTERECYECLAEVEKILANVVSPFLKPISSQKRRRKAQMTTKQTSEGPRNARDILGYARTRSWVS</sequence>
<dbReference type="GO" id="GO:0072354">
    <property type="term" value="F:histone H3T3 kinase activity"/>
    <property type="evidence" value="ECO:0007669"/>
    <property type="project" value="TreeGrafter"/>
</dbReference>
<dbReference type="Gene3D" id="3.30.200.20">
    <property type="entry name" value="Phosphorylase Kinase, domain 1"/>
    <property type="match status" value="1"/>
</dbReference>
<evidence type="ECO:0000313" key="11">
    <source>
        <dbReference type="EMBL" id="KZT29256.1"/>
    </source>
</evidence>
<evidence type="ECO:0000256" key="6">
    <source>
        <dbReference type="ARBA" id="ARBA00022840"/>
    </source>
</evidence>
<evidence type="ECO:0000256" key="8">
    <source>
        <dbReference type="ARBA" id="ARBA00048679"/>
    </source>
</evidence>
<feature type="compositionally biased region" description="Low complexity" evidence="9">
    <location>
        <begin position="96"/>
        <end position="116"/>
    </location>
</feature>
<dbReference type="GO" id="GO:0005737">
    <property type="term" value="C:cytoplasm"/>
    <property type="evidence" value="ECO:0007669"/>
    <property type="project" value="TreeGrafter"/>
</dbReference>
<dbReference type="GO" id="GO:0005634">
    <property type="term" value="C:nucleus"/>
    <property type="evidence" value="ECO:0007669"/>
    <property type="project" value="TreeGrafter"/>
</dbReference>
<dbReference type="Proteomes" id="UP000076761">
    <property type="component" value="Unassembled WGS sequence"/>
</dbReference>
<dbReference type="SUPFAM" id="SSF56112">
    <property type="entry name" value="Protein kinase-like (PK-like)"/>
    <property type="match status" value="1"/>
</dbReference>
<accession>A0A165V719</accession>
<dbReference type="OrthoDB" id="5327538at2759"/>
<dbReference type="SMART" id="SM01331">
    <property type="entry name" value="DUF3635"/>
    <property type="match status" value="1"/>
</dbReference>
<feature type="region of interest" description="Disordered" evidence="9">
    <location>
        <begin position="739"/>
        <end position="759"/>
    </location>
</feature>
<keyword evidence="6" id="KW-0067">ATP-binding</keyword>
<feature type="compositionally biased region" description="Polar residues" evidence="9">
    <location>
        <begin position="746"/>
        <end position="755"/>
    </location>
</feature>
<dbReference type="InterPro" id="IPR000719">
    <property type="entry name" value="Prot_kinase_dom"/>
</dbReference>
<dbReference type="PANTHER" id="PTHR24419">
    <property type="entry name" value="INTERLEUKIN-1 RECEPTOR-ASSOCIATED KINASE"/>
    <property type="match status" value="1"/>
</dbReference>
<comment type="catalytic activity">
    <reaction evidence="8">
        <text>L-seryl-[protein] + ATP = O-phospho-L-seryl-[protein] + ADP + H(+)</text>
        <dbReference type="Rhea" id="RHEA:17989"/>
        <dbReference type="Rhea" id="RHEA-COMP:9863"/>
        <dbReference type="Rhea" id="RHEA-COMP:11604"/>
        <dbReference type="ChEBI" id="CHEBI:15378"/>
        <dbReference type="ChEBI" id="CHEBI:29999"/>
        <dbReference type="ChEBI" id="CHEBI:30616"/>
        <dbReference type="ChEBI" id="CHEBI:83421"/>
        <dbReference type="ChEBI" id="CHEBI:456216"/>
        <dbReference type="EC" id="2.7.11.1"/>
    </reaction>
</comment>